<evidence type="ECO:0000313" key="3">
    <source>
        <dbReference type="EMBL" id="XFO72127.1"/>
    </source>
</evidence>
<feature type="domain" description="HTH cro/C1-type" evidence="2">
    <location>
        <begin position="13"/>
        <end position="67"/>
    </location>
</feature>
<dbReference type="SMART" id="SM00530">
    <property type="entry name" value="HTH_XRE"/>
    <property type="match status" value="1"/>
</dbReference>
<name>A0ABZ3J186_SPOA4</name>
<reference evidence="3" key="1">
    <citation type="submission" date="2024-05" db="EMBL/GenBank/DDBJ databases">
        <title>Isolation and characterization of Sporomusa carbonis sp. nov., a carboxydotrophic hydrogenogen in the genus of Sporomusa isolated from a charcoal burning pile.</title>
        <authorList>
            <person name="Boeer T."/>
            <person name="Rosenbaum F."/>
            <person name="Eysell L."/>
            <person name="Mueller V."/>
            <person name="Daniel R."/>
            <person name="Poehlein A."/>
        </authorList>
    </citation>
    <scope>NUCLEOTIDE SEQUENCE [LARGE SCALE GENOMIC DNA]</scope>
    <source>
        <strain evidence="3">DSM 3132</strain>
    </source>
</reference>
<dbReference type="PANTHER" id="PTHR46797:SF1">
    <property type="entry name" value="METHYLPHOSPHONATE SYNTHASE"/>
    <property type="match status" value="1"/>
</dbReference>
<dbReference type="SUPFAM" id="SSF47413">
    <property type="entry name" value="lambda repressor-like DNA-binding domains"/>
    <property type="match status" value="1"/>
</dbReference>
<dbReference type="InterPro" id="IPR050807">
    <property type="entry name" value="TransReg_Diox_bact_type"/>
</dbReference>
<evidence type="ECO:0000313" key="4">
    <source>
        <dbReference type="Proteomes" id="UP000216052"/>
    </source>
</evidence>
<dbReference type="CDD" id="cd00093">
    <property type="entry name" value="HTH_XRE"/>
    <property type="match status" value="1"/>
</dbReference>
<dbReference type="Proteomes" id="UP000216052">
    <property type="component" value="Chromosome"/>
</dbReference>
<dbReference type="Gene3D" id="1.10.260.40">
    <property type="entry name" value="lambda repressor-like DNA-binding domains"/>
    <property type="match status" value="1"/>
</dbReference>
<dbReference type="PROSITE" id="PS50943">
    <property type="entry name" value="HTH_CROC1"/>
    <property type="match status" value="1"/>
</dbReference>
<dbReference type="PANTHER" id="PTHR46797">
    <property type="entry name" value="HTH-TYPE TRANSCRIPTIONAL REGULATOR"/>
    <property type="match status" value="1"/>
</dbReference>
<keyword evidence="1" id="KW-0238">DNA-binding</keyword>
<evidence type="ECO:0000259" key="2">
    <source>
        <dbReference type="PROSITE" id="PS50943"/>
    </source>
</evidence>
<gene>
    <name evidence="3" type="ORF">SPACI_021730</name>
</gene>
<accession>A0ABZ3J186</accession>
<sequence>MKKISTELLASTVASKRQELKLTKEKLGDLTGINRLQIAKIEDQKFMPSLPQLERLAEVLNFSISNLFTEETKEDVFLALRGNAKTEEEKQGVEKMISMMLCLRKHELLRKHRHG</sequence>
<dbReference type="InterPro" id="IPR001387">
    <property type="entry name" value="Cro/C1-type_HTH"/>
</dbReference>
<keyword evidence="4" id="KW-1185">Reference proteome</keyword>
<dbReference type="EMBL" id="CP155571">
    <property type="protein sequence ID" value="XFO72127.1"/>
    <property type="molecule type" value="Genomic_DNA"/>
</dbReference>
<dbReference type="Pfam" id="PF01381">
    <property type="entry name" value="HTH_3"/>
    <property type="match status" value="1"/>
</dbReference>
<organism evidence="3 4">
    <name type="scientific">Sporomusa acidovorans (strain ATCC 49682 / DSM 3132 / Mol)</name>
    <dbReference type="NCBI Taxonomy" id="1123286"/>
    <lineage>
        <taxon>Bacteria</taxon>
        <taxon>Bacillati</taxon>
        <taxon>Bacillota</taxon>
        <taxon>Negativicutes</taxon>
        <taxon>Selenomonadales</taxon>
        <taxon>Sporomusaceae</taxon>
        <taxon>Sporomusa</taxon>
    </lineage>
</organism>
<evidence type="ECO:0000256" key="1">
    <source>
        <dbReference type="ARBA" id="ARBA00023125"/>
    </source>
</evidence>
<dbReference type="InterPro" id="IPR010982">
    <property type="entry name" value="Lambda_DNA-bd_dom_sf"/>
</dbReference>
<proteinExistence type="predicted"/>
<dbReference type="RefSeq" id="WP_093795259.1">
    <property type="nucleotide sequence ID" value="NZ_CP155571.1"/>
</dbReference>
<protein>
    <recommendedName>
        <fullName evidence="2">HTH cro/C1-type domain-containing protein</fullName>
    </recommendedName>
</protein>